<evidence type="ECO:0000256" key="3">
    <source>
        <dbReference type="ARBA" id="ARBA00022771"/>
    </source>
</evidence>
<dbReference type="Pfam" id="PF05699">
    <property type="entry name" value="Dimer_Tnp_hAT"/>
    <property type="match status" value="2"/>
</dbReference>
<evidence type="ECO:0000259" key="9">
    <source>
        <dbReference type="PROSITE" id="PS50808"/>
    </source>
</evidence>
<dbReference type="EMBL" id="PKPP01000330">
    <property type="protein sequence ID" value="PWA94179.1"/>
    <property type="molecule type" value="Genomic_DNA"/>
</dbReference>
<dbReference type="GO" id="GO:0008270">
    <property type="term" value="F:zinc ion binding"/>
    <property type="evidence" value="ECO:0007669"/>
    <property type="project" value="UniProtKB-KW"/>
</dbReference>
<dbReference type="PROSITE" id="PS50808">
    <property type="entry name" value="ZF_BED"/>
    <property type="match status" value="2"/>
</dbReference>
<dbReference type="InterPro" id="IPR012337">
    <property type="entry name" value="RNaseH-like_sf"/>
</dbReference>
<keyword evidence="6" id="KW-0539">Nucleus</keyword>
<dbReference type="GO" id="GO:0003677">
    <property type="term" value="F:DNA binding"/>
    <property type="evidence" value="ECO:0007669"/>
    <property type="project" value="UniProtKB-KW"/>
</dbReference>
<accession>A0A2U1Q846</accession>
<evidence type="ECO:0000313" key="10">
    <source>
        <dbReference type="EMBL" id="PWA94179.1"/>
    </source>
</evidence>
<keyword evidence="8" id="KW-0732">Signal</keyword>
<feature type="signal peptide" evidence="8">
    <location>
        <begin position="1"/>
        <end position="20"/>
    </location>
</feature>
<name>A0A2U1Q846_ARTAN</name>
<organism evidence="10 11">
    <name type="scientific">Artemisia annua</name>
    <name type="common">Sweet wormwood</name>
    <dbReference type="NCBI Taxonomy" id="35608"/>
    <lineage>
        <taxon>Eukaryota</taxon>
        <taxon>Viridiplantae</taxon>
        <taxon>Streptophyta</taxon>
        <taxon>Embryophyta</taxon>
        <taxon>Tracheophyta</taxon>
        <taxon>Spermatophyta</taxon>
        <taxon>Magnoliopsida</taxon>
        <taxon>eudicotyledons</taxon>
        <taxon>Gunneridae</taxon>
        <taxon>Pentapetalae</taxon>
        <taxon>asterids</taxon>
        <taxon>campanulids</taxon>
        <taxon>Asterales</taxon>
        <taxon>Asteraceae</taxon>
        <taxon>Asteroideae</taxon>
        <taxon>Anthemideae</taxon>
        <taxon>Artemisiinae</taxon>
        <taxon>Artemisia</taxon>
    </lineage>
</organism>
<comment type="subcellular location">
    <subcellularLocation>
        <location evidence="1">Nucleus</location>
    </subcellularLocation>
</comment>
<evidence type="ECO:0000313" key="11">
    <source>
        <dbReference type="Proteomes" id="UP000245207"/>
    </source>
</evidence>
<dbReference type="Pfam" id="PF02892">
    <property type="entry name" value="zf-BED"/>
    <property type="match status" value="2"/>
</dbReference>
<keyword evidence="11" id="KW-1185">Reference proteome</keyword>
<dbReference type="GO" id="GO:0005634">
    <property type="term" value="C:nucleus"/>
    <property type="evidence" value="ECO:0007669"/>
    <property type="project" value="UniProtKB-SubCell"/>
</dbReference>
<evidence type="ECO:0000256" key="2">
    <source>
        <dbReference type="ARBA" id="ARBA00022723"/>
    </source>
</evidence>
<evidence type="ECO:0000256" key="1">
    <source>
        <dbReference type="ARBA" id="ARBA00004123"/>
    </source>
</evidence>
<sequence length="1486" mass="169411">MNLTKIVISNLFVFTTVVREKDVCWEYAEKLDGNKVRCKFCLRILNGGISRLKHHLSRLPSKGVNPCSKVKDDVTEKVRAILASKDDTKEIPIPKKRKQYEPKSPVTDTILPNRSLMTLDTPIPVSKIFPNVTQTTPSNLSDKENAERSIALFFFENKLDFSVARSSSYQLMIDSIAKCGKGFDGPSPETLKTNWLETLKSEVSLQSKETEKEWSTTGCTIIVETWTDNKSKAIINFLISSPSSTFFHKSVDASSYFKNTKFLADLFDSVIQEFGPENIVQIILDNTLNCTSIVNHILQKYGTIFVSPCASQCLNAILKEFSKLDWVNRCILQAQTISKFIYNNSSLLDMMNKFIVGEEIIKTGITKYVSHFLSLQSILKQRSRLKHMFNSPDFTNNPSYANKPQSVTCIGIIDDNEFWRAVEECVAVSEPFLKVMREVSSGKPAVGMIYELMTKAKESIRTYYIMDDVKCKIFFDIVDQKWQSHLHSPLHSAAAFLNPSIQYNPEIKFIGSIKEDFFRVLEKLLPTPELRRDITNQILLYTRATGMFGCNLAKEAIDAVSPGIWWEQYGDSAPTLQRVAMRILSQVCSTSSFERHWSTFQQIHSEKRNKINKETLNDIACIHYNLKLTRSKTSKSTDNNDPIQLDDIDMTSPWVEESENASPTQWLDRFGPSLDGSWQMTDIFNLLLYDKRKHKMKMAPLKKNNGYNTRIHSSNTFVKLPVTRNSKRNKSKNNNVDGISTNQSGAAEAWWAHNPQVPGSKPGSDILEWFPYLFYSNDDVFKSTHSYYMNLSKIVISNLFVFTTVVREKDVCWEYAEKLDGNKVRCKFCLRILNGGISRLKHHLSRLPSKGVNPCSKVKDDVTEKVRAILASKDDTKEIPIPKKRKQYEPKSPVTDTILPNRSLMTLDTPIPVSKIFPNVTQTTPSNLSDKENAERSIALFFFENKLDFSVARSSSYQLMIDSIAKCGKGFDGPSPETLKTNWLETLKSEVSLQSKETEKEWSTTGCTIIVETWTDNKSKAIINFLISSPSSTFFHKSVDASSYFKNTKFLADLFDSVIQEFGPENIVQIILDNTLNCTSIVNHILQKYGTIFVSPCASQCLNAILKEFSKIDWVNRCILQAQTISKFIYNNSSLLDMMNKFIVGEEIIKTGITKYVSHFLSLQSILKQRSRLKHMFNSPDFTNNPSYANKPQSVTCIGIIDDNEFWRAVEECVAVSEPFLKVMREVSSGKPAVGMIYELMTKAKESIRTYYIMDDVKCKIFFDIVDQKWQSHLHSPLHSAAAFLNPSIQYNPEIKFIGSIKEDFFRVLEKLLPTPELRRDITNQILLYTRATGMFGCNLAKEAIDAVSPGIWWEQYGDSAPTLQRVAMRILSQVCSTSSFERHWSTFQQIHSEKRNKINKETLNDIAYIHYNLKLTRSKTSKSTDNNDPIQLDDIDMTSPWVEESENASPTQWLDRFGPSLDGNDLNTRQFSNSIFGPNDHLFNL</sequence>
<feature type="domain" description="BED-type" evidence="9">
    <location>
        <begin position="19"/>
        <end position="74"/>
    </location>
</feature>
<evidence type="ECO:0000256" key="8">
    <source>
        <dbReference type="SAM" id="SignalP"/>
    </source>
</evidence>
<feature type="chain" id="PRO_5015476743" evidence="8">
    <location>
        <begin position="21"/>
        <end position="1486"/>
    </location>
</feature>
<keyword evidence="3 7" id="KW-0863">Zinc-finger</keyword>
<keyword evidence="5" id="KW-0238">DNA-binding</keyword>
<keyword evidence="2" id="KW-0479">Metal-binding</keyword>
<dbReference type="InterPro" id="IPR008906">
    <property type="entry name" value="HATC_C_dom"/>
</dbReference>
<gene>
    <name evidence="10" type="ORF">CTI12_AA061000</name>
</gene>
<keyword evidence="4" id="KW-0862">Zinc</keyword>
<dbReference type="OrthoDB" id="4951847at2759"/>
<dbReference type="GO" id="GO:0046983">
    <property type="term" value="F:protein dimerization activity"/>
    <property type="evidence" value="ECO:0007669"/>
    <property type="project" value="InterPro"/>
</dbReference>
<dbReference type="PANTHER" id="PTHR32166">
    <property type="entry name" value="OSJNBA0013A04.12 PROTEIN"/>
    <property type="match status" value="1"/>
</dbReference>
<evidence type="ECO:0000256" key="7">
    <source>
        <dbReference type="PROSITE-ProRule" id="PRU00027"/>
    </source>
</evidence>
<evidence type="ECO:0000256" key="6">
    <source>
        <dbReference type="ARBA" id="ARBA00023242"/>
    </source>
</evidence>
<dbReference type="InterPro" id="IPR003656">
    <property type="entry name" value="Znf_BED"/>
</dbReference>
<dbReference type="Proteomes" id="UP000245207">
    <property type="component" value="Unassembled WGS sequence"/>
</dbReference>
<evidence type="ECO:0000256" key="5">
    <source>
        <dbReference type="ARBA" id="ARBA00023125"/>
    </source>
</evidence>
<dbReference type="InterPro" id="IPR007021">
    <property type="entry name" value="DUF659"/>
</dbReference>
<dbReference type="STRING" id="35608.A0A2U1Q846"/>
<dbReference type="SUPFAM" id="SSF53098">
    <property type="entry name" value="Ribonuclease H-like"/>
    <property type="match status" value="2"/>
</dbReference>
<comment type="caution">
    <text evidence="10">The sequence shown here is derived from an EMBL/GenBank/DDBJ whole genome shotgun (WGS) entry which is preliminary data.</text>
</comment>
<protein>
    <submittedName>
        <fullName evidence="10">HAT transposon superfamily</fullName>
    </submittedName>
</protein>
<feature type="domain" description="BED-type" evidence="9">
    <location>
        <begin position="807"/>
        <end position="862"/>
    </location>
</feature>
<evidence type="ECO:0000256" key="4">
    <source>
        <dbReference type="ARBA" id="ARBA00022833"/>
    </source>
</evidence>
<reference evidence="10 11" key="1">
    <citation type="journal article" date="2018" name="Mol. Plant">
        <title>The genome of Artemisia annua provides insight into the evolution of Asteraceae family and artemisinin biosynthesis.</title>
        <authorList>
            <person name="Shen Q."/>
            <person name="Zhang L."/>
            <person name="Liao Z."/>
            <person name="Wang S."/>
            <person name="Yan T."/>
            <person name="Shi P."/>
            <person name="Liu M."/>
            <person name="Fu X."/>
            <person name="Pan Q."/>
            <person name="Wang Y."/>
            <person name="Lv Z."/>
            <person name="Lu X."/>
            <person name="Zhang F."/>
            <person name="Jiang W."/>
            <person name="Ma Y."/>
            <person name="Chen M."/>
            <person name="Hao X."/>
            <person name="Li L."/>
            <person name="Tang Y."/>
            <person name="Lv G."/>
            <person name="Zhou Y."/>
            <person name="Sun X."/>
            <person name="Brodelius P.E."/>
            <person name="Rose J.K.C."/>
            <person name="Tang K."/>
        </authorList>
    </citation>
    <scope>NUCLEOTIDE SEQUENCE [LARGE SCALE GENOMIC DNA]</scope>
    <source>
        <strain evidence="11">cv. Huhao1</strain>
        <tissue evidence="10">Leaf</tissue>
    </source>
</reference>
<dbReference type="PANTHER" id="PTHR32166:SF67">
    <property type="entry name" value="HAT TRANSPOSON SUPERFAMILY"/>
    <property type="match status" value="1"/>
</dbReference>
<dbReference type="Pfam" id="PF04937">
    <property type="entry name" value="DUF659"/>
    <property type="match status" value="2"/>
</dbReference>
<proteinExistence type="predicted"/>